<dbReference type="GO" id="GO:0005829">
    <property type="term" value="C:cytosol"/>
    <property type="evidence" value="ECO:0007669"/>
    <property type="project" value="TreeGrafter"/>
</dbReference>
<dbReference type="STRING" id="631362.Thi970DRAFT_04445"/>
<dbReference type="GO" id="GO:0004674">
    <property type="term" value="F:protein serine/threonine kinase activity"/>
    <property type="evidence" value="ECO:0007669"/>
    <property type="project" value="TreeGrafter"/>
</dbReference>
<dbReference type="EMBL" id="JH603170">
    <property type="protein sequence ID" value="EIC20786.1"/>
    <property type="molecule type" value="Genomic_DNA"/>
</dbReference>
<dbReference type="Proteomes" id="UP000002964">
    <property type="component" value="Unassembled WGS sequence"/>
</dbReference>
<dbReference type="HOGENOM" id="CLU_1146778_0_0_6"/>
<dbReference type="eggNOG" id="COG3550">
    <property type="taxonomic scope" value="Bacteria"/>
</dbReference>
<dbReference type="InterPro" id="IPR017508">
    <property type="entry name" value="HipA_N1"/>
</dbReference>
<keyword evidence="3" id="KW-1185">Reference proteome</keyword>
<feature type="domain" description="HipA N-terminal subdomain 1" evidence="1">
    <location>
        <begin position="3"/>
        <end position="106"/>
    </location>
</feature>
<dbReference type="RefSeq" id="WP_009151189.1">
    <property type="nucleotide sequence ID" value="NZ_CP121471.1"/>
</dbReference>
<dbReference type="PANTHER" id="PTHR37419:SF1">
    <property type="entry name" value="SERINE_THREONINE-PROTEIN KINASE TOXIN HIPA"/>
    <property type="match status" value="1"/>
</dbReference>
<reference evidence="2 3" key="2">
    <citation type="submission" date="2011-11" db="EMBL/GenBank/DDBJ databases">
        <authorList>
            <consortium name="US DOE Joint Genome Institute"/>
            <person name="Lucas S."/>
            <person name="Han J."/>
            <person name="Lapidus A."/>
            <person name="Cheng J.-F."/>
            <person name="Goodwin L."/>
            <person name="Pitluck S."/>
            <person name="Peters L."/>
            <person name="Ovchinnikova G."/>
            <person name="Zhang X."/>
            <person name="Detter J.C."/>
            <person name="Han C."/>
            <person name="Tapia R."/>
            <person name="Land M."/>
            <person name="Hauser L."/>
            <person name="Kyrpides N."/>
            <person name="Ivanova N."/>
            <person name="Pagani I."/>
            <person name="Vogl K."/>
            <person name="Liu Z."/>
            <person name="Overmann J."/>
            <person name="Frigaard N.-U."/>
            <person name="Bryant D."/>
            <person name="Woyke T."/>
        </authorList>
    </citation>
    <scope>NUCLEOTIDE SEQUENCE [LARGE SCALE GENOMIC DNA]</scope>
    <source>
        <strain evidence="2 3">970</strain>
    </source>
</reference>
<dbReference type="AlphaFoldDB" id="H8Z6S0"/>
<dbReference type="NCBIfam" id="TIGR03071">
    <property type="entry name" value="couple_hipA"/>
    <property type="match status" value="1"/>
</dbReference>
<evidence type="ECO:0000313" key="3">
    <source>
        <dbReference type="Proteomes" id="UP000002964"/>
    </source>
</evidence>
<reference evidence="3" key="1">
    <citation type="submission" date="2011-06" db="EMBL/GenBank/DDBJ databases">
        <authorList>
            <consortium name="US DOE Joint Genome Institute (JGI-PGF)"/>
            <person name="Lucas S."/>
            <person name="Han J."/>
            <person name="Lapidus A."/>
            <person name="Cheng J.-F."/>
            <person name="Goodwin L."/>
            <person name="Pitluck S."/>
            <person name="Peters L."/>
            <person name="Land M.L."/>
            <person name="Hauser L."/>
            <person name="Vogl K."/>
            <person name="Liu Z."/>
            <person name="Overmann J."/>
            <person name="Frigaard N.-U."/>
            <person name="Bryant D.A."/>
            <person name="Woyke T.J."/>
        </authorList>
    </citation>
    <scope>NUCLEOTIDE SEQUENCE [LARGE SCALE GENOMIC DNA]</scope>
    <source>
        <strain evidence="3">970</strain>
    </source>
</reference>
<dbReference type="OrthoDB" id="9805913at2"/>
<name>H8Z6S0_9GAMM</name>
<protein>
    <submittedName>
        <fullName evidence="2">HipA domain-containing protein</fullName>
    </submittedName>
</protein>
<accession>H8Z6S0</accession>
<evidence type="ECO:0000313" key="2">
    <source>
        <dbReference type="EMBL" id="EIC20786.1"/>
    </source>
</evidence>
<evidence type="ECO:0000259" key="1">
    <source>
        <dbReference type="Pfam" id="PF13657"/>
    </source>
</evidence>
<dbReference type="Pfam" id="PF13657">
    <property type="entry name" value="Couple_hipA"/>
    <property type="match status" value="1"/>
</dbReference>
<dbReference type="PANTHER" id="PTHR37419">
    <property type="entry name" value="SERINE/THREONINE-PROTEIN KINASE TOXIN HIPA"/>
    <property type="match status" value="1"/>
</dbReference>
<organism evidence="2 3">
    <name type="scientific">Thiorhodovibrio frisius</name>
    <dbReference type="NCBI Taxonomy" id="631362"/>
    <lineage>
        <taxon>Bacteria</taxon>
        <taxon>Pseudomonadati</taxon>
        <taxon>Pseudomonadota</taxon>
        <taxon>Gammaproteobacteria</taxon>
        <taxon>Chromatiales</taxon>
        <taxon>Chromatiaceae</taxon>
        <taxon>Thiorhodovibrio</taxon>
    </lineage>
</organism>
<dbReference type="InterPro" id="IPR052028">
    <property type="entry name" value="HipA_Ser/Thr_kinase"/>
</dbReference>
<gene>
    <name evidence="2" type="ORF">Thi970DRAFT_04445</name>
</gene>
<proteinExistence type="predicted"/>
<sequence length="242" mass="26641">MQLEVWLDQNRVGILRFDATHNRFAFSYVTEWSARRDAYPLSPALPLRTVEHSLDEHSARVRRFFENLLPEGQALDDAARVNHVSKGNLVGLLIALGRETAGALRLVLPEKTSHDQTQKRLLTRQELSERIRQRPRQPFSVWDGKVRLSIAGFQDKVAVYAAGGDWYLVEGPDLASTHILKPDPVSPQLAGLTSNEFGCGSFGTTPSAAESSGCGRRFRSMVMAQVRHHAATGKSSGIGGPG</sequence>